<keyword evidence="4 7" id="KW-0472">Membrane</keyword>
<dbReference type="EMBL" id="SWFT01000066">
    <property type="protein sequence ID" value="KAA8903747.1"/>
    <property type="molecule type" value="Genomic_DNA"/>
</dbReference>
<dbReference type="Gene3D" id="3.50.30.30">
    <property type="match status" value="1"/>
</dbReference>
<dbReference type="InterPro" id="IPR051826">
    <property type="entry name" value="E3_ubiquitin-ligase_domain"/>
</dbReference>
<dbReference type="GO" id="GO:0016020">
    <property type="term" value="C:membrane"/>
    <property type="evidence" value="ECO:0007669"/>
    <property type="project" value="UniProtKB-SubCell"/>
</dbReference>
<evidence type="ECO:0000256" key="8">
    <source>
        <dbReference type="SAM" id="SignalP"/>
    </source>
</evidence>
<evidence type="ECO:0000256" key="6">
    <source>
        <dbReference type="SAM" id="MobiDB-lite"/>
    </source>
</evidence>
<dbReference type="PROSITE" id="PS50089">
    <property type="entry name" value="ZF_RING_2"/>
    <property type="match status" value="1"/>
</dbReference>
<feature type="transmembrane region" description="Helical" evidence="7">
    <location>
        <begin position="185"/>
        <end position="210"/>
    </location>
</feature>
<dbReference type="Gene3D" id="3.30.40.10">
    <property type="entry name" value="Zinc/RING finger domain, C3HC4 (zinc finger)"/>
    <property type="match status" value="1"/>
</dbReference>
<dbReference type="VEuPathDB" id="FungiDB:DIURU_002259"/>
<dbReference type="GO" id="GO:0005737">
    <property type="term" value="C:cytoplasm"/>
    <property type="evidence" value="ECO:0007669"/>
    <property type="project" value="TreeGrafter"/>
</dbReference>
<keyword evidence="3 7" id="KW-1133">Transmembrane helix</keyword>
<evidence type="ECO:0000313" key="11">
    <source>
        <dbReference type="Proteomes" id="UP000449547"/>
    </source>
</evidence>
<feature type="compositionally biased region" description="Low complexity" evidence="6">
    <location>
        <begin position="500"/>
        <end position="512"/>
    </location>
</feature>
<evidence type="ECO:0000256" key="7">
    <source>
        <dbReference type="SAM" id="Phobius"/>
    </source>
</evidence>
<dbReference type="InterPro" id="IPR013083">
    <property type="entry name" value="Znf_RING/FYVE/PHD"/>
</dbReference>
<keyword evidence="5" id="KW-0862">Zinc</keyword>
<dbReference type="GO" id="GO:0061630">
    <property type="term" value="F:ubiquitin protein ligase activity"/>
    <property type="evidence" value="ECO:0007669"/>
    <property type="project" value="TreeGrafter"/>
</dbReference>
<proteinExistence type="predicted"/>
<evidence type="ECO:0000256" key="3">
    <source>
        <dbReference type="ARBA" id="ARBA00022989"/>
    </source>
</evidence>
<feature type="signal peptide" evidence="8">
    <location>
        <begin position="1"/>
        <end position="17"/>
    </location>
</feature>
<dbReference type="GeneID" id="54780910"/>
<dbReference type="Proteomes" id="UP000449547">
    <property type="component" value="Unassembled WGS sequence"/>
</dbReference>
<keyword evidence="11" id="KW-1185">Reference proteome</keyword>
<dbReference type="InterPro" id="IPR003137">
    <property type="entry name" value="PA_domain"/>
</dbReference>
<evidence type="ECO:0000259" key="9">
    <source>
        <dbReference type="PROSITE" id="PS50089"/>
    </source>
</evidence>
<dbReference type="PANTHER" id="PTHR22765:SF416">
    <property type="entry name" value="E3 UBIQUITIN-PROTEIN LIGASE GODZILLA"/>
    <property type="match status" value="1"/>
</dbReference>
<evidence type="ECO:0000256" key="4">
    <source>
        <dbReference type="ARBA" id="ARBA00023136"/>
    </source>
</evidence>
<dbReference type="GO" id="GO:0006511">
    <property type="term" value="P:ubiquitin-dependent protein catabolic process"/>
    <property type="evidence" value="ECO:0007669"/>
    <property type="project" value="TreeGrafter"/>
</dbReference>
<dbReference type="AlphaFoldDB" id="A0A642UQX0"/>
<evidence type="ECO:0000313" key="10">
    <source>
        <dbReference type="EMBL" id="KAA8903747.1"/>
    </source>
</evidence>
<comment type="subcellular location">
    <subcellularLocation>
        <location evidence="1">Membrane</location>
    </subcellularLocation>
</comment>
<dbReference type="SMART" id="SM00184">
    <property type="entry name" value="RING"/>
    <property type="match status" value="1"/>
</dbReference>
<gene>
    <name evidence="10" type="ORF">DIURU_002259</name>
</gene>
<feature type="chain" id="PRO_5024888306" description="RING-type domain-containing protein" evidence="8">
    <location>
        <begin position="18"/>
        <end position="522"/>
    </location>
</feature>
<dbReference type="RefSeq" id="XP_034012953.1">
    <property type="nucleotide sequence ID" value="XM_034154890.1"/>
</dbReference>
<dbReference type="PANTHER" id="PTHR22765">
    <property type="entry name" value="RING FINGER AND PROTEASE ASSOCIATED DOMAIN-CONTAINING"/>
    <property type="match status" value="1"/>
</dbReference>
<protein>
    <recommendedName>
        <fullName evidence="9">RING-type domain-containing protein</fullName>
    </recommendedName>
</protein>
<evidence type="ECO:0000256" key="5">
    <source>
        <dbReference type="PROSITE-ProRule" id="PRU00175"/>
    </source>
</evidence>
<dbReference type="GO" id="GO:0008270">
    <property type="term" value="F:zinc ion binding"/>
    <property type="evidence" value="ECO:0007669"/>
    <property type="project" value="UniProtKB-KW"/>
</dbReference>
<sequence>MLALGVWTVWWLSLVSGAVVGRRMDLDGVSPINSVFNLFFPVNAVIEFNVTADATPFHVIGRYASFSALLAGPLRTEFIVLDPAVDACAPIPDPDDNYANRTVVVLRGKCTFVEKIRHVLALSPSGVIVANNDPVGGLITMYSNTFNLDGSVKVPILFIAHDDYLEMKEAGTAVAEIATASVSNWFALLLSMVLSPPLLVILFYLAVVLGQRLRHRRINRRNMKAVKSLPVYIYNVSHMVNARHFRHYLSVTKQKPGTSVPLPSSEVSLVVEDGQWSQVDISQLPSRIEVLVAHQHFFPSYKCSICLDKYTPLATRVLVLPCKHFYHEKCLSNWLINFRRSCPLCNTVLQSTSPVRSYGAIDDSSSSSFASDIESAISASESSFDVPSQIVAPSSAMAVVSVPLTPSDEVAVVEGSSAEAPTSLIPWMASKDSGSSSTQQPPLMVSKSESQVMVEPSSGTEPSQRPPLVATRSEMITSTRPRMTDPMQILSQFSSRRPSNKSLSVSIDSSLSPPKEGPWRRD</sequence>
<reference evidence="10 11" key="1">
    <citation type="submission" date="2019-07" db="EMBL/GenBank/DDBJ databases">
        <title>Genome assembly of two rare yeast pathogens: Diutina rugosa and Trichomonascus ciferrii.</title>
        <authorList>
            <person name="Mixao V."/>
            <person name="Saus E."/>
            <person name="Hansen A."/>
            <person name="Lass-Flor C."/>
            <person name="Gabaldon T."/>
        </authorList>
    </citation>
    <scope>NUCLEOTIDE SEQUENCE [LARGE SCALE GENOMIC DNA]</scope>
    <source>
        <strain evidence="10 11">CBS 613</strain>
    </source>
</reference>
<keyword evidence="8" id="KW-0732">Signal</keyword>
<dbReference type="Pfam" id="PF02225">
    <property type="entry name" value="PA"/>
    <property type="match status" value="1"/>
</dbReference>
<organism evidence="10 11">
    <name type="scientific">Diutina rugosa</name>
    <name type="common">Yeast</name>
    <name type="synonym">Candida rugosa</name>
    <dbReference type="NCBI Taxonomy" id="5481"/>
    <lineage>
        <taxon>Eukaryota</taxon>
        <taxon>Fungi</taxon>
        <taxon>Dikarya</taxon>
        <taxon>Ascomycota</taxon>
        <taxon>Saccharomycotina</taxon>
        <taxon>Pichiomycetes</taxon>
        <taxon>Debaryomycetaceae</taxon>
        <taxon>Diutina</taxon>
    </lineage>
</organism>
<dbReference type="InterPro" id="IPR001841">
    <property type="entry name" value="Znf_RING"/>
</dbReference>
<comment type="caution">
    <text evidence="10">The sequence shown here is derived from an EMBL/GenBank/DDBJ whole genome shotgun (WGS) entry which is preliminary data.</text>
</comment>
<feature type="domain" description="RING-type" evidence="9">
    <location>
        <begin position="303"/>
        <end position="346"/>
    </location>
</feature>
<accession>A0A642UQX0</accession>
<dbReference type="SUPFAM" id="SSF57850">
    <property type="entry name" value="RING/U-box"/>
    <property type="match status" value="1"/>
</dbReference>
<feature type="compositionally biased region" description="Polar residues" evidence="6">
    <location>
        <begin position="432"/>
        <end position="463"/>
    </location>
</feature>
<keyword evidence="5" id="KW-0863">Zinc-finger</keyword>
<name>A0A642UQX0_DIURU</name>
<dbReference type="OrthoDB" id="8062037at2759"/>
<evidence type="ECO:0000256" key="1">
    <source>
        <dbReference type="ARBA" id="ARBA00004370"/>
    </source>
</evidence>
<keyword evidence="2 7" id="KW-0812">Transmembrane</keyword>
<dbReference type="Pfam" id="PF13639">
    <property type="entry name" value="zf-RING_2"/>
    <property type="match status" value="1"/>
</dbReference>
<feature type="region of interest" description="Disordered" evidence="6">
    <location>
        <begin position="423"/>
        <end position="522"/>
    </location>
</feature>
<evidence type="ECO:0000256" key="2">
    <source>
        <dbReference type="ARBA" id="ARBA00022692"/>
    </source>
</evidence>
<keyword evidence="5" id="KW-0479">Metal-binding</keyword>